<dbReference type="InterPro" id="IPR042171">
    <property type="entry name" value="Acyl-CoA_hotdog"/>
</dbReference>
<keyword evidence="5" id="KW-1185">Reference proteome</keyword>
<sequence length="307" mass="34819">MLSSGRLLSKVKYIVQMGSASESSSTSCVNLDYINRLSQLDEQSPNVFRANFLGKGTSITKNAYGGLLFAQSISAAEKTVEEQFIPHAIHSFFILNVSPERPVDYKVQKLRDGRSFCTRAIQAEQDGNIVYTSQISLCAKEPSAIQHQISMPRAASPETLKPYSETAREFLQQHKEGTLDLNEFTVWEMNRHIKDEKDCVFEFRPTEPRKYIFLAAYVTDATLAGVASRPHYSHGYRPSMVVSLDHSVHFHDTDFRADEWMLYENWSTMAREGRAFSEGRLWTRDGRLILTASQESLNRTRGQASSL</sequence>
<dbReference type="Proteomes" id="UP000887574">
    <property type="component" value="Unplaced"/>
</dbReference>
<dbReference type="InterPro" id="IPR003703">
    <property type="entry name" value="Acyl_CoA_thio"/>
</dbReference>
<accession>A0A915E811</accession>
<dbReference type="PANTHER" id="PTHR11066">
    <property type="entry name" value="ACYL-COA THIOESTERASE"/>
    <property type="match status" value="1"/>
</dbReference>
<dbReference type="InterPro" id="IPR049450">
    <property type="entry name" value="ACOT8-like_C"/>
</dbReference>
<evidence type="ECO:0000259" key="4">
    <source>
        <dbReference type="Pfam" id="PF20789"/>
    </source>
</evidence>
<feature type="domain" description="Acyl-CoA thioesterase-like N-terminal HotDog" evidence="3">
    <location>
        <begin position="59"/>
        <end position="134"/>
    </location>
</feature>
<name>A0A915E811_9BILA</name>
<dbReference type="GO" id="GO:0009062">
    <property type="term" value="P:fatty acid catabolic process"/>
    <property type="evidence" value="ECO:0007669"/>
    <property type="project" value="TreeGrafter"/>
</dbReference>
<keyword evidence="2" id="KW-0378">Hydrolase</keyword>
<dbReference type="InterPro" id="IPR049449">
    <property type="entry name" value="TesB_ACOT8-like_N"/>
</dbReference>
<evidence type="ECO:0000313" key="6">
    <source>
        <dbReference type="WBParaSite" id="jg3324"/>
    </source>
</evidence>
<dbReference type="AlphaFoldDB" id="A0A915E811"/>
<comment type="similarity">
    <text evidence="1">Belongs to the C/M/P thioester hydrolase family.</text>
</comment>
<dbReference type="CDD" id="cd03444">
    <property type="entry name" value="Thioesterase_II_repeat1"/>
    <property type="match status" value="1"/>
</dbReference>
<dbReference type="GO" id="GO:0005782">
    <property type="term" value="C:peroxisomal matrix"/>
    <property type="evidence" value="ECO:0007669"/>
    <property type="project" value="UniProtKB-SubCell"/>
</dbReference>
<dbReference type="Gene3D" id="2.40.160.210">
    <property type="entry name" value="Acyl-CoA thioesterase, double hotdog domain"/>
    <property type="match status" value="1"/>
</dbReference>
<dbReference type="SUPFAM" id="SSF54637">
    <property type="entry name" value="Thioesterase/thiol ester dehydrase-isomerase"/>
    <property type="match status" value="2"/>
</dbReference>
<evidence type="ECO:0000256" key="1">
    <source>
        <dbReference type="ARBA" id="ARBA00006538"/>
    </source>
</evidence>
<organism evidence="5 6">
    <name type="scientific">Ditylenchus dipsaci</name>
    <dbReference type="NCBI Taxonomy" id="166011"/>
    <lineage>
        <taxon>Eukaryota</taxon>
        <taxon>Metazoa</taxon>
        <taxon>Ecdysozoa</taxon>
        <taxon>Nematoda</taxon>
        <taxon>Chromadorea</taxon>
        <taxon>Rhabditida</taxon>
        <taxon>Tylenchina</taxon>
        <taxon>Tylenchomorpha</taxon>
        <taxon>Sphaerularioidea</taxon>
        <taxon>Anguinidae</taxon>
        <taxon>Anguininae</taxon>
        <taxon>Ditylenchus</taxon>
    </lineage>
</organism>
<evidence type="ECO:0000313" key="5">
    <source>
        <dbReference type="Proteomes" id="UP000887574"/>
    </source>
</evidence>
<dbReference type="CDD" id="cd03445">
    <property type="entry name" value="Thioesterase_II_repeat2"/>
    <property type="match status" value="1"/>
</dbReference>
<dbReference type="WBParaSite" id="jg3324">
    <property type="protein sequence ID" value="jg3324"/>
    <property type="gene ID" value="jg3324"/>
</dbReference>
<evidence type="ECO:0000256" key="2">
    <source>
        <dbReference type="ARBA" id="ARBA00022801"/>
    </source>
</evidence>
<protein>
    <submittedName>
        <fullName evidence="6">Acyl-coenzyme A thioesterase 8</fullName>
    </submittedName>
</protein>
<reference evidence="6" key="1">
    <citation type="submission" date="2022-11" db="UniProtKB">
        <authorList>
            <consortium name="WormBaseParasite"/>
        </authorList>
    </citation>
    <scope>IDENTIFICATION</scope>
</reference>
<dbReference type="Pfam" id="PF13622">
    <property type="entry name" value="4HBT_3"/>
    <property type="match status" value="1"/>
</dbReference>
<dbReference type="PANTHER" id="PTHR11066:SF34">
    <property type="entry name" value="ACYL-COENZYME A THIOESTERASE 8"/>
    <property type="match status" value="1"/>
</dbReference>
<feature type="domain" description="Acyl-CoA thioesterase-like C-terminal" evidence="4">
    <location>
        <begin position="201"/>
        <end position="296"/>
    </location>
</feature>
<dbReference type="GO" id="GO:0047617">
    <property type="term" value="F:fatty acyl-CoA hydrolase activity"/>
    <property type="evidence" value="ECO:0007669"/>
    <property type="project" value="InterPro"/>
</dbReference>
<proteinExistence type="inferred from homology"/>
<dbReference type="Pfam" id="PF20789">
    <property type="entry name" value="4HBT_3C"/>
    <property type="match status" value="1"/>
</dbReference>
<dbReference type="GO" id="GO:0006637">
    <property type="term" value="P:acyl-CoA metabolic process"/>
    <property type="evidence" value="ECO:0007669"/>
    <property type="project" value="InterPro"/>
</dbReference>
<evidence type="ECO:0000259" key="3">
    <source>
        <dbReference type="Pfam" id="PF13622"/>
    </source>
</evidence>
<dbReference type="InterPro" id="IPR029069">
    <property type="entry name" value="HotDog_dom_sf"/>
</dbReference>